<dbReference type="GO" id="GO:0016787">
    <property type="term" value="F:hydrolase activity"/>
    <property type="evidence" value="ECO:0007669"/>
    <property type="project" value="UniProtKB-KW"/>
</dbReference>
<protein>
    <submittedName>
        <fullName evidence="2">Cell wall hydrolase</fullName>
    </submittedName>
</protein>
<organism evidence="2 3">
    <name type="scientific">Metabacillus arenae</name>
    <dbReference type="NCBI Taxonomy" id="2771434"/>
    <lineage>
        <taxon>Bacteria</taxon>
        <taxon>Bacillati</taxon>
        <taxon>Bacillota</taxon>
        <taxon>Bacilli</taxon>
        <taxon>Bacillales</taxon>
        <taxon>Bacillaceae</taxon>
        <taxon>Metabacillus</taxon>
    </lineage>
</organism>
<dbReference type="SMART" id="SM00257">
    <property type="entry name" value="LysM"/>
    <property type="match status" value="1"/>
</dbReference>
<accession>A0A926S0V6</accession>
<dbReference type="InterPro" id="IPR018392">
    <property type="entry name" value="LysM"/>
</dbReference>
<evidence type="ECO:0000313" key="3">
    <source>
        <dbReference type="Proteomes" id="UP000626844"/>
    </source>
</evidence>
<dbReference type="InterPro" id="IPR036779">
    <property type="entry name" value="LysM_dom_sf"/>
</dbReference>
<dbReference type="Pfam" id="PF07486">
    <property type="entry name" value="Hydrolase_2"/>
    <property type="match status" value="1"/>
</dbReference>
<gene>
    <name evidence="2" type="ORF">IC621_09190</name>
</gene>
<dbReference type="CDD" id="cd00118">
    <property type="entry name" value="LysM"/>
    <property type="match status" value="1"/>
</dbReference>
<dbReference type="InterPro" id="IPR042047">
    <property type="entry name" value="SleB_dom1"/>
</dbReference>
<dbReference type="EMBL" id="JACXAI010000009">
    <property type="protein sequence ID" value="MBD1380404.1"/>
    <property type="molecule type" value="Genomic_DNA"/>
</dbReference>
<dbReference type="Proteomes" id="UP000626844">
    <property type="component" value="Unassembled WGS sequence"/>
</dbReference>
<dbReference type="Gene3D" id="3.10.350.10">
    <property type="entry name" value="LysM domain"/>
    <property type="match status" value="1"/>
</dbReference>
<reference evidence="2" key="1">
    <citation type="submission" date="2020-09" db="EMBL/GenBank/DDBJ databases">
        <title>A novel bacterium of genus Bacillus, isolated from South China Sea.</title>
        <authorList>
            <person name="Huang H."/>
            <person name="Mo K."/>
            <person name="Hu Y."/>
        </authorList>
    </citation>
    <scope>NUCLEOTIDE SEQUENCE</scope>
    <source>
        <strain evidence="2">IB182487</strain>
    </source>
</reference>
<dbReference type="RefSeq" id="WP_191157996.1">
    <property type="nucleotide sequence ID" value="NZ_JACXAI010000009.1"/>
</dbReference>
<evidence type="ECO:0000259" key="1">
    <source>
        <dbReference type="PROSITE" id="PS51782"/>
    </source>
</evidence>
<dbReference type="Pfam" id="PF01476">
    <property type="entry name" value="LysM"/>
    <property type="match status" value="1"/>
</dbReference>
<dbReference type="Gene3D" id="6.20.240.60">
    <property type="match status" value="1"/>
</dbReference>
<comment type="caution">
    <text evidence="2">The sequence shown here is derived from an EMBL/GenBank/DDBJ whole genome shotgun (WGS) entry which is preliminary data.</text>
</comment>
<sequence>MKKILTVSVITMIFSFFSIDNMIHAEEVYEIKRGDTLWLIGKKHGVSMRDIESVNQISGNFMFNGEKLIIPSSLSEQDMGLLARIVHAEAKGEPYKGKVAVATVVLNRVKHEQFPDSIEEVIYQENAFEPVANGSIHEPADEASKKAVQEALAYQMEESDLVYFYNPDIATSDWIFSREVTMTIGNHVFAR</sequence>
<dbReference type="InterPro" id="IPR011105">
    <property type="entry name" value="Cell_wall_hydrolase_SleB"/>
</dbReference>
<keyword evidence="2" id="KW-0378">Hydrolase</keyword>
<dbReference type="PROSITE" id="PS51782">
    <property type="entry name" value="LYSM"/>
    <property type="match status" value="1"/>
</dbReference>
<keyword evidence="3" id="KW-1185">Reference proteome</keyword>
<feature type="domain" description="LysM" evidence="1">
    <location>
        <begin position="27"/>
        <end position="70"/>
    </location>
</feature>
<dbReference type="SUPFAM" id="SSF54106">
    <property type="entry name" value="LysM domain"/>
    <property type="match status" value="1"/>
</dbReference>
<dbReference type="Gene3D" id="1.10.10.2520">
    <property type="entry name" value="Cell wall hydrolase SleB, domain 1"/>
    <property type="match status" value="1"/>
</dbReference>
<evidence type="ECO:0000313" key="2">
    <source>
        <dbReference type="EMBL" id="MBD1380404.1"/>
    </source>
</evidence>
<proteinExistence type="predicted"/>
<name>A0A926S0V6_9BACI</name>
<dbReference type="AlphaFoldDB" id="A0A926S0V6"/>